<evidence type="ECO:0000313" key="3">
    <source>
        <dbReference type="EMBL" id="GMH03984.1"/>
    </source>
</evidence>
<reference evidence="3" key="1">
    <citation type="submission" date="2023-05" db="EMBL/GenBank/DDBJ databases">
        <title>Nepenthes gracilis genome sequencing.</title>
        <authorList>
            <person name="Fukushima K."/>
        </authorList>
    </citation>
    <scope>NUCLEOTIDE SEQUENCE</scope>
    <source>
        <strain evidence="3">SING2019-196</strain>
    </source>
</reference>
<accession>A0AAD3S492</accession>
<sequence length="562" mass="64181">MAVSEDSDQPSPSNKTTTDDDHSLVLDLSKDDPLFEQKKKLLQEKGFSPTERVYFSSSSCFACVNTTLETLLHRARVIHLNETELYFGEMNIDPPEEFYSPRNELEALNFIISLIDISLENCIHEATSFLQDLRSAAVQKVCDFGEKYKFETRTVENVCDKEKLLLQWAQSNGVKSRLRIAYVEDAGRGALAVEDLRIGETALEIPVSMIISEDLVHESDMFHILEKIDGISAETMLLMWSMRERHDSNSKYKIYFDTFPENFNTGLSFGVESIVALEGTLAFEEICQAKEHLHSQYDKMFPALCDSHPEIFPPEFYTWDQYLWACELWYSNSMRVMFTDGSLRTCLIPVAGFLNHSICPHIMNYGKVDSSTNTLKFPLSRPCRAGEQCYLSYGNLSSSHLLIFYGFLPQGDNPYDLIPLEIISDQESCFSEEGYSTSDSTTHMVRSTWFSKNHGIFHYGLPTPLLNHLRKAQNPCASTVTRANLENELEVLETLRSIFDAMNDGFGPVEDHWESHTWDVKLAVNYLYMQRRIVSSNLNSCDEGSKMVKDLWVKCMAEDVRG</sequence>
<dbReference type="Proteomes" id="UP001279734">
    <property type="component" value="Unassembled WGS sequence"/>
</dbReference>
<dbReference type="AlphaFoldDB" id="A0AAD3S492"/>
<dbReference type="InterPro" id="IPR001214">
    <property type="entry name" value="SET_dom"/>
</dbReference>
<name>A0AAD3S492_NEPGR</name>
<feature type="region of interest" description="Disordered" evidence="1">
    <location>
        <begin position="1"/>
        <end position="25"/>
    </location>
</feature>
<dbReference type="Gene3D" id="3.90.1410.10">
    <property type="entry name" value="set domain protein methyltransferase, domain 1"/>
    <property type="match status" value="1"/>
</dbReference>
<dbReference type="GO" id="GO:0016279">
    <property type="term" value="F:protein-lysine N-methyltransferase activity"/>
    <property type="evidence" value="ECO:0007669"/>
    <property type="project" value="TreeGrafter"/>
</dbReference>
<gene>
    <name evidence="3" type="ORF">Nepgr_005823</name>
</gene>
<keyword evidence="4" id="KW-1185">Reference proteome</keyword>
<protein>
    <recommendedName>
        <fullName evidence="2">SET domain-containing protein</fullName>
    </recommendedName>
</protein>
<dbReference type="CDD" id="cd10527">
    <property type="entry name" value="SET_LSMT"/>
    <property type="match status" value="1"/>
</dbReference>
<dbReference type="PANTHER" id="PTHR13271">
    <property type="entry name" value="UNCHARACTERIZED PUTATIVE METHYLTRANSFERASE"/>
    <property type="match status" value="1"/>
</dbReference>
<dbReference type="PROSITE" id="PS50280">
    <property type="entry name" value="SET"/>
    <property type="match status" value="1"/>
</dbReference>
<organism evidence="3 4">
    <name type="scientific">Nepenthes gracilis</name>
    <name type="common">Slender pitcher plant</name>
    <dbReference type="NCBI Taxonomy" id="150966"/>
    <lineage>
        <taxon>Eukaryota</taxon>
        <taxon>Viridiplantae</taxon>
        <taxon>Streptophyta</taxon>
        <taxon>Embryophyta</taxon>
        <taxon>Tracheophyta</taxon>
        <taxon>Spermatophyta</taxon>
        <taxon>Magnoliopsida</taxon>
        <taxon>eudicotyledons</taxon>
        <taxon>Gunneridae</taxon>
        <taxon>Pentapetalae</taxon>
        <taxon>Caryophyllales</taxon>
        <taxon>Nepenthaceae</taxon>
        <taxon>Nepenthes</taxon>
    </lineage>
</organism>
<dbReference type="FunFam" id="3.90.1410.10:FF:000011">
    <property type="entry name" value="Transcription factor, E2F and DP-related"/>
    <property type="match status" value="1"/>
</dbReference>
<proteinExistence type="predicted"/>
<dbReference type="InterPro" id="IPR050600">
    <property type="entry name" value="SETD3_SETD6_MTase"/>
</dbReference>
<dbReference type="PANTHER" id="PTHR13271:SF103">
    <property type="entry name" value="N-METHYLTRANSFERASE DOMAIN AND SET DOMAIN CONTAINING PROTEIN-RELATED"/>
    <property type="match status" value="1"/>
</dbReference>
<dbReference type="InterPro" id="IPR015353">
    <property type="entry name" value="Rubisco_LSMT_subst-bd"/>
</dbReference>
<dbReference type="InterPro" id="IPR046341">
    <property type="entry name" value="SET_dom_sf"/>
</dbReference>
<feature type="domain" description="SET" evidence="2">
    <location>
        <begin position="176"/>
        <end position="394"/>
    </location>
</feature>
<dbReference type="SUPFAM" id="SSF82199">
    <property type="entry name" value="SET domain"/>
    <property type="match status" value="1"/>
</dbReference>
<evidence type="ECO:0000313" key="4">
    <source>
        <dbReference type="Proteomes" id="UP001279734"/>
    </source>
</evidence>
<dbReference type="EMBL" id="BSYO01000004">
    <property type="protein sequence ID" value="GMH03984.1"/>
    <property type="molecule type" value="Genomic_DNA"/>
</dbReference>
<dbReference type="Pfam" id="PF09273">
    <property type="entry name" value="Rubis-subs-bind"/>
    <property type="match status" value="1"/>
</dbReference>
<evidence type="ECO:0000259" key="2">
    <source>
        <dbReference type="PROSITE" id="PS50280"/>
    </source>
</evidence>
<evidence type="ECO:0000256" key="1">
    <source>
        <dbReference type="SAM" id="MobiDB-lite"/>
    </source>
</evidence>
<comment type="caution">
    <text evidence="3">The sequence shown here is derived from an EMBL/GenBank/DDBJ whole genome shotgun (WGS) entry which is preliminary data.</text>
</comment>